<dbReference type="SMART" id="SM00066">
    <property type="entry name" value="GAL4"/>
    <property type="match status" value="1"/>
</dbReference>
<dbReference type="InterPro" id="IPR001138">
    <property type="entry name" value="Zn2Cys6_DnaBD"/>
</dbReference>
<sequence>MSDTEFPPPPPPLYMSDSMSYSSSSYIAQNAYYPSPQLHHGPHSHEVSPQPRQESTTRKRPKYTRSKTGCLTCRVKKIKCDEAKPNCMRCTHGQRDCTWPDGVPARKRATSIKDSPDGRPSTESSTASPGTSSPSSTRGHSPPQRAPIELNLPPLLSSRRQESTYLPRMQQHPSELELDPPRRDYPRERGRYSPPESSGSHSHSMLIPEISAYPTQSRSYEQQAYTSTGHHSAHSGASRHTLAASSVRSTMGHPAMQQWSPPPIISPDPYYHPERTLVHSGEQIPRYH</sequence>
<feature type="compositionally biased region" description="Polar residues" evidence="2">
    <location>
        <begin position="213"/>
        <end position="225"/>
    </location>
</feature>
<dbReference type="GO" id="GO:0005634">
    <property type="term" value="C:nucleus"/>
    <property type="evidence" value="ECO:0007669"/>
    <property type="project" value="TreeGrafter"/>
</dbReference>
<feature type="domain" description="Zn(2)-C6 fungal-type" evidence="3">
    <location>
        <begin position="69"/>
        <end position="99"/>
    </location>
</feature>
<dbReference type="Proteomes" id="UP001222325">
    <property type="component" value="Unassembled WGS sequence"/>
</dbReference>
<feature type="compositionally biased region" description="Low complexity" evidence="2">
    <location>
        <begin position="226"/>
        <end position="241"/>
    </location>
</feature>
<keyword evidence="1" id="KW-0539">Nucleus</keyword>
<dbReference type="GO" id="GO:0000981">
    <property type="term" value="F:DNA-binding transcription factor activity, RNA polymerase II-specific"/>
    <property type="evidence" value="ECO:0007669"/>
    <property type="project" value="InterPro"/>
</dbReference>
<evidence type="ECO:0000313" key="5">
    <source>
        <dbReference type="Proteomes" id="UP001222325"/>
    </source>
</evidence>
<dbReference type="PANTHER" id="PTHR37534">
    <property type="entry name" value="TRANSCRIPTIONAL ACTIVATOR PROTEIN UGA3"/>
    <property type="match status" value="1"/>
</dbReference>
<dbReference type="CDD" id="cd00067">
    <property type="entry name" value="GAL4"/>
    <property type="match status" value="1"/>
</dbReference>
<reference evidence="4" key="1">
    <citation type="submission" date="2023-03" db="EMBL/GenBank/DDBJ databases">
        <title>Massive genome expansion in bonnet fungi (Mycena s.s.) driven by repeated elements and novel gene families across ecological guilds.</title>
        <authorList>
            <consortium name="Lawrence Berkeley National Laboratory"/>
            <person name="Harder C.B."/>
            <person name="Miyauchi S."/>
            <person name="Viragh M."/>
            <person name="Kuo A."/>
            <person name="Thoen E."/>
            <person name="Andreopoulos B."/>
            <person name="Lu D."/>
            <person name="Skrede I."/>
            <person name="Drula E."/>
            <person name="Henrissat B."/>
            <person name="Morin E."/>
            <person name="Kohler A."/>
            <person name="Barry K."/>
            <person name="LaButti K."/>
            <person name="Morin E."/>
            <person name="Salamov A."/>
            <person name="Lipzen A."/>
            <person name="Mereny Z."/>
            <person name="Hegedus B."/>
            <person name="Baldrian P."/>
            <person name="Stursova M."/>
            <person name="Weitz H."/>
            <person name="Taylor A."/>
            <person name="Grigoriev I.V."/>
            <person name="Nagy L.G."/>
            <person name="Martin F."/>
            <person name="Kauserud H."/>
        </authorList>
    </citation>
    <scope>NUCLEOTIDE SEQUENCE</scope>
    <source>
        <strain evidence="4">CBHHK173m</strain>
    </source>
</reference>
<gene>
    <name evidence="4" type="ORF">B0H15DRAFT_914264</name>
</gene>
<dbReference type="Pfam" id="PF00172">
    <property type="entry name" value="Zn_clus"/>
    <property type="match status" value="1"/>
</dbReference>
<protein>
    <recommendedName>
        <fullName evidence="3">Zn(2)-C6 fungal-type domain-containing protein</fullName>
    </recommendedName>
</protein>
<dbReference type="SUPFAM" id="SSF57701">
    <property type="entry name" value="Zn2/Cys6 DNA-binding domain"/>
    <property type="match status" value="1"/>
</dbReference>
<dbReference type="InterPro" id="IPR036864">
    <property type="entry name" value="Zn2-C6_fun-type_DNA-bd_sf"/>
</dbReference>
<dbReference type="PANTHER" id="PTHR37534:SF7">
    <property type="entry name" value="TRANSCRIPTIONAL ACTIVATOR PROTEIN UGA3"/>
    <property type="match status" value="1"/>
</dbReference>
<evidence type="ECO:0000313" key="4">
    <source>
        <dbReference type="EMBL" id="KAJ7079110.1"/>
    </source>
</evidence>
<dbReference type="PROSITE" id="PS00463">
    <property type="entry name" value="ZN2_CY6_FUNGAL_1"/>
    <property type="match status" value="1"/>
</dbReference>
<evidence type="ECO:0000259" key="3">
    <source>
        <dbReference type="PROSITE" id="PS50048"/>
    </source>
</evidence>
<dbReference type="GO" id="GO:0008270">
    <property type="term" value="F:zinc ion binding"/>
    <property type="evidence" value="ECO:0007669"/>
    <property type="project" value="InterPro"/>
</dbReference>
<evidence type="ECO:0000256" key="1">
    <source>
        <dbReference type="ARBA" id="ARBA00023242"/>
    </source>
</evidence>
<dbReference type="PROSITE" id="PS50048">
    <property type="entry name" value="ZN2_CY6_FUNGAL_2"/>
    <property type="match status" value="1"/>
</dbReference>
<feature type="compositionally biased region" description="Low complexity" evidence="2">
    <location>
        <begin position="121"/>
        <end position="143"/>
    </location>
</feature>
<feature type="compositionally biased region" description="Low complexity" evidence="2">
    <location>
        <begin position="193"/>
        <end position="204"/>
    </location>
</feature>
<dbReference type="EMBL" id="JARJCN010000062">
    <property type="protein sequence ID" value="KAJ7079110.1"/>
    <property type="molecule type" value="Genomic_DNA"/>
</dbReference>
<dbReference type="GO" id="GO:0000976">
    <property type="term" value="F:transcription cis-regulatory region binding"/>
    <property type="evidence" value="ECO:0007669"/>
    <property type="project" value="TreeGrafter"/>
</dbReference>
<dbReference type="AlphaFoldDB" id="A0AAD6TTV0"/>
<keyword evidence="5" id="KW-1185">Reference proteome</keyword>
<organism evidence="4 5">
    <name type="scientific">Mycena belliarum</name>
    <dbReference type="NCBI Taxonomy" id="1033014"/>
    <lineage>
        <taxon>Eukaryota</taxon>
        <taxon>Fungi</taxon>
        <taxon>Dikarya</taxon>
        <taxon>Basidiomycota</taxon>
        <taxon>Agaricomycotina</taxon>
        <taxon>Agaricomycetes</taxon>
        <taxon>Agaricomycetidae</taxon>
        <taxon>Agaricales</taxon>
        <taxon>Marasmiineae</taxon>
        <taxon>Mycenaceae</taxon>
        <taxon>Mycena</taxon>
    </lineage>
</organism>
<feature type="region of interest" description="Disordered" evidence="2">
    <location>
        <begin position="31"/>
        <end position="66"/>
    </location>
</feature>
<accession>A0AAD6TTV0</accession>
<feature type="compositionally biased region" description="Basic and acidic residues" evidence="2">
    <location>
        <begin position="179"/>
        <end position="191"/>
    </location>
</feature>
<dbReference type="GO" id="GO:0045944">
    <property type="term" value="P:positive regulation of transcription by RNA polymerase II"/>
    <property type="evidence" value="ECO:0007669"/>
    <property type="project" value="TreeGrafter"/>
</dbReference>
<feature type="region of interest" description="Disordered" evidence="2">
    <location>
        <begin position="84"/>
        <end position="288"/>
    </location>
</feature>
<comment type="caution">
    <text evidence="4">The sequence shown here is derived from an EMBL/GenBank/DDBJ whole genome shotgun (WGS) entry which is preliminary data.</text>
</comment>
<name>A0AAD6TTV0_9AGAR</name>
<evidence type="ECO:0000256" key="2">
    <source>
        <dbReference type="SAM" id="MobiDB-lite"/>
    </source>
</evidence>
<dbReference type="Gene3D" id="4.10.240.10">
    <property type="entry name" value="Zn(2)-C6 fungal-type DNA-binding domain"/>
    <property type="match status" value="1"/>
</dbReference>
<proteinExistence type="predicted"/>